<evidence type="ECO:0000256" key="6">
    <source>
        <dbReference type="SAM" id="MobiDB-lite"/>
    </source>
</evidence>
<dbReference type="AlphaFoldDB" id="M1UI15"/>
<name>M1UI15_9CORY</name>
<dbReference type="PATRIC" id="fig|1121353.3.peg.2730"/>
<evidence type="ECO:0000256" key="7">
    <source>
        <dbReference type="SAM" id="Phobius"/>
    </source>
</evidence>
<comment type="subcellular location">
    <subcellularLocation>
        <location evidence="1">Cell membrane</location>
        <topology evidence="1">Multi-pass membrane protein</topology>
    </subcellularLocation>
</comment>
<dbReference type="HOGENOM" id="CLU_029028_2_0_11"/>
<keyword evidence="4 7" id="KW-1133">Transmembrane helix</keyword>
<evidence type="ECO:0000259" key="8">
    <source>
        <dbReference type="Pfam" id="PF12696"/>
    </source>
</evidence>
<dbReference type="OrthoDB" id="226701at2"/>
<dbReference type="EMBL" id="CP004356">
    <property type="protein sequence ID" value="AGG68095.1"/>
    <property type="molecule type" value="Genomic_DNA"/>
</dbReference>
<dbReference type="CDD" id="cd01127">
    <property type="entry name" value="TrwB_TraG_TraD_VirD4"/>
    <property type="match status" value="1"/>
</dbReference>
<dbReference type="Pfam" id="PF12696">
    <property type="entry name" value="TraG-D_C"/>
    <property type="match status" value="1"/>
</dbReference>
<sequence>MAGKDNARNLSQPTSNRDAYVTLAIVGCVLGVTWGYSLCRLIALRVAGDSTTSVDWNPIVIVISIAKGHGQWGMIETLVAVGALAIVAALITGIMALNKAVAKPEKKTRVDHVTKHLASKSDIKSLSKDAAAATAQRLHGEDFAEHHPGLRFGHEVSTGIGLYGGWEDLHLVIAGPRIGKTTSSVIPAIIEAPGAVVTTSNKGDIVRDTIALAQHRGQDWVFDPQELSPIGNHAWFYDPLSYIRSDENNMDAAASALASMFASPYMPKNGGGDSYFPSSARTLLTGLLLAAAVRNLPISEVLLWANNERDREPLDLLGEYPEFDFWRKTLTGIYDLTEKTRSGVFGQAQNMVNVFARAEVRKWVEPNPGRTEFVPADFVRDAQPTLYLLSKEGPRSVGILTTILTVAVMEAAEAYGEAQHNGRLPVPMVCALDECANTVLWEELPNVVSHYGSRGIILLVYLQSYSQGINCWGKEKMEALWSAMTIKCVGGGISDEELTKRLSELIGTHEEYQSSTSRGSSGDRSTSRSVREKTTMTPAEIAALPKGRWIIQSVGRRPMIGVTEPFFQRKWDQETSSLLNISA</sequence>
<gene>
    <name evidence="9" type="ORF">H924_13530</name>
</gene>
<keyword evidence="3 7" id="KW-0812">Transmembrane</keyword>
<dbReference type="KEGG" id="ccn:H924_13530"/>
<evidence type="ECO:0000313" key="9">
    <source>
        <dbReference type="EMBL" id="AGG68095.1"/>
    </source>
</evidence>
<dbReference type="InterPro" id="IPR032689">
    <property type="entry name" value="TraG-D_C"/>
</dbReference>
<evidence type="ECO:0000256" key="5">
    <source>
        <dbReference type="ARBA" id="ARBA00023136"/>
    </source>
</evidence>
<dbReference type="InterPro" id="IPR051539">
    <property type="entry name" value="T4SS-coupling_protein"/>
</dbReference>
<evidence type="ECO:0000256" key="4">
    <source>
        <dbReference type="ARBA" id="ARBA00022989"/>
    </source>
</evidence>
<feature type="compositionally biased region" description="Basic and acidic residues" evidence="6">
    <location>
        <begin position="525"/>
        <end position="534"/>
    </location>
</feature>
<dbReference type="SUPFAM" id="SSF52540">
    <property type="entry name" value="P-loop containing nucleoside triphosphate hydrolases"/>
    <property type="match status" value="1"/>
</dbReference>
<dbReference type="PANTHER" id="PTHR37937:SF1">
    <property type="entry name" value="CONJUGATIVE TRANSFER: DNA TRANSPORT"/>
    <property type="match status" value="1"/>
</dbReference>
<evidence type="ECO:0000256" key="1">
    <source>
        <dbReference type="ARBA" id="ARBA00004651"/>
    </source>
</evidence>
<proteinExistence type="predicted"/>
<dbReference type="RefSeq" id="WP_015453156.1">
    <property type="nucleotide sequence ID" value="NC_020553.1"/>
</dbReference>
<keyword evidence="5 7" id="KW-0472">Membrane</keyword>
<feature type="region of interest" description="Disordered" evidence="6">
    <location>
        <begin position="509"/>
        <end position="537"/>
    </location>
</feature>
<evidence type="ECO:0000256" key="3">
    <source>
        <dbReference type="ARBA" id="ARBA00022692"/>
    </source>
</evidence>
<protein>
    <recommendedName>
        <fullName evidence="8">TraD/TraG TraM recognition site domain-containing protein</fullName>
    </recommendedName>
</protein>
<dbReference type="GO" id="GO:0005886">
    <property type="term" value="C:plasma membrane"/>
    <property type="evidence" value="ECO:0007669"/>
    <property type="project" value="UniProtKB-SubCell"/>
</dbReference>
<organism evidence="9 10">
    <name type="scientific">Corynebacterium callunae DSM 20147</name>
    <dbReference type="NCBI Taxonomy" id="1121353"/>
    <lineage>
        <taxon>Bacteria</taxon>
        <taxon>Bacillati</taxon>
        <taxon>Actinomycetota</taxon>
        <taxon>Actinomycetes</taxon>
        <taxon>Mycobacteriales</taxon>
        <taxon>Corynebacteriaceae</taxon>
        <taxon>Corynebacterium</taxon>
    </lineage>
</organism>
<reference evidence="9 10" key="1">
    <citation type="submission" date="2013-02" db="EMBL/GenBank/DDBJ databases">
        <title>The complete genome sequence of Corynebacterium callunae DSM 20147.</title>
        <authorList>
            <person name="Ruckert C."/>
            <person name="Albersmeier A."/>
            <person name="Kalinowski J."/>
        </authorList>
    </citation>
    <scope>NUCLEOTIDE SEQUENCE [LARGE SCALE GENOMIC DNA]</scope>
    <source>
        <strain evidence="9 10">DSM 20147</strain>
        <plasmid evidence="9 10">pCC2</plasmid>
    </source>
</reference>
<dbReference type="PANTHER" id="PTHR37937">
    <property type="entry name" value="CONJUGATIVE TRANSFER: DNA TRANSPORT"/>
    <property type="match status" value="1"/>
</dbReference>
<feature type="compositionally biased region" description="Low complexity" evidence="6">
    <location>
        <begin position="514"/>
        <end position="524"/>
    </location>
</feature>
<evidence type="ECO:0000256" key="2">
    <source>
        <dbReference type="ARBA" id="ARBA00022475"/>
    </source>
</evidence>
<dbReference type="Proteomes" id="UP000011760">
    <property type="component" value="Plasmid pCC2"/>
</dbReference>
<evidence type="ECO:0000313" key="10">
    <source>
        <dbReference type="Proteomes" id="UP000011760"/>
    </source>
</evidence>
<keyword evidence="9" id="KW-0614">Plasmid</keyword>
<feature type="transmembrane region" description="Helical" evidence="7">
    <location>
        <begin position="20"/>
        <end position="43"/>
    </location>
</feature>
<feature type="domain" description="TraD/TraG TraM recognition site" evidence="8">
    <location>
        <begin position="427"/>
        <end position="546"/>
    </location>
</feature>
<accession>M1UI15</accession>
<dbReference type="eggNOG" id="COG3505">
    <property type="taxonomic scope" value="Bacteria"/>
</dbReference>
<dbReference type="Gene3D" id="3.40.50.300">
    <property type="entry name" value="P-loop containing nucleotide triphosphate hydrolases"/>
    <property type="match status" value="1"/>
</dbReference>
<geneLocation type="plasmid" evidence="9 10">
    <name>pCC2</name>
</geneLocation>
<keyword evidence="10" id="KW-1185">Reference proteome</keyword>
<keyword evidence="2" id="KW-1003">Cell membrane</keyword>
<feature type="transmembrane region" description="Helical" evidence="7">
    <location>
        <begin position="77"/>
        <end position="97"/>
    </location>
</feature>
<dbReference type="InterPro" id="IPR027417">
    <property type="entry name" value="P-loop_NTPase"/>
</dbReference>